<dbReference type="Proteomes" id="UP000198582">
    <property type="component" value="Unassembled WGS sequence"/>
</dbReference>
<reference evidence="2 3" key="1">
    <citation type="submission" date="2016-10" db="EMBL/GenBank/DDBJ databases">
        <authorList>
            <person name="de Groot N.N."/>
        </authorList>
    </citation>
    <scope>NUCLEOTIDE SEQUENCE [LARGE SCALE GENOMIC DNA]</scope>
    <source>
        <strain evidence="2 3">DSM 44993</strain>
    </source>
</reference>
<keyword evidence="3" id="KW-1185">Reference proteome</keyword>
<feature type="compositionally biased region" description="Polar residues" evidence="1">
    <location>
        <begin position="1"/>
        <end position="17"/>
    </location>
</feature>
<protein>
    <submittedName>
        <fullName evidence="2">Uncharacterized protein</fullName>
    </submittedName>
</protein>
<name>A0A1H8SWH8_9PSEU</name>
<gene>
    <name evidence="2" type="ORF">SAMN04489732_102319</name>
</gene>
<sequence>MTTVVSVGCSTQVDGTGSASAPPAVSKSATSSAPTQPSAKDGTNYKACLGGDCEITVSKPVTITLSDSPIDAGPFTVQKITADSVEVSMALPAGPSLGATIKKGCTTAFYANNASGLAVTSCSREPDDIVGMYVKQIVTVKGITDGDAILNLKSE</sequence>
<dbReference type="STRING" id="394193.SAMN04489732_102319"/>
<evidence type="ECO:0000313" key="2">
    <source>
        <dbReference type="EMBL" id="SEO83110.1"/>
    </source>
</evidence>
<proteinExistence type="predicted"/>
<dbReference type="AlphaFoldDB" id="A0A1H8SWH8"/>
<evidence type="ECO:0000313" key="3">
    <source>
        <dbReference type="Proteomes" id="UP000198582"/>
    </source>
</evidence>
<dbReference type="EMBL" id="FOEF01000002">
    <property type="protein sequence ID" value="SEO83110.1"/>
    <property type="molecule type" value="Genomic_DNA"/>
</dbReference>
<evidence type="ECO:0000256" key="1">
    <source>
        <dbReference type="SAM" id="MobiDB-lite"/>
    </source>
</evidence>
<accession>A0A1H8SWH8</accession>
<organism evidence="2 3">
    <name type="scientific">Amycolatopsis saalfeldensis</name>
    <dbReference type="NCBI Taxonomy" id="394193"/>
    <lineage>
        <taxon>Bacteria</taxon>
        <taxon>Bacillati</taxon>
        <taxon>Actinomycetota</taxon>
        <taxon>Actinomycetes</taxon>
        <taxon>Pseudonocardiales</taxon>
        <taxon>Pseudonocardiaceae</taxon>
        <taxon>Amycolatopsis</taxon>
    </lineage>
</organism>
<feature type="compositionally biased region" description="Low complexity" evidence="1">
    <location>
        <begin position="18"/>
        <end position="40"/>
    </location>
</feature>
<feature type="region of interest" description="Disordered" evidence="1">
    <location>
        <begin position="1"/>
        <end position="41"/>
    </location>
</feature>